<evidence type="ECO:0000313" key="5">
    <source>
        <dbReference type="EMBL" id="SVA09931.1"/>
    </source>
</evidence>
<gene>
    <name evidence="5" type="ORF">METZ01_LOCUS62785</name>
</gene>
<organism evidence="5">
    <name type="scientific">marine metagenome</name>
    <dbReference type="NCBI Taxonomy" id="408172"/>
    <lineage>
        <taxon>unclassified sequences</taxon>
        <taxon>metagenomes</taxon>
        <taxon>ecological metagenomes</taxon>
    </lineage>
</organism>
<dbReference type="PANTHER" id="PTHR42805">
    <property type="entry name" value="PTERIN-4-ALPHA-CARBINOLAMINE DEHYDRATASE-RELATED"/>
    <property type="match status" value="1"/>
</dbReference>
<evidence type="ECO:0000256" key="4">
    <source>
        <dbReference type="ARBA" id="ARBA00023239"/>
    </source>
</evidence>
<sequence>MARLTDSEITEMISQLPDWSVLEEDGMKRLNREFSFGDFASALEFTNRVGDLAEESNHHPRLVTEWGRVTVTWWSHDEGGMVAADIDMAKKVDAVCG</sequence>
<dbReference type="InterPro" id="IPR050376">
    <property type="entry name" value="Pterin-4-alpha-carb_dehyd"/>
</dbReference>
<comment type="similarity">
    <text evidence="2">Belongs to the pterin-4-alpha-carbinolamine dehydratase family.</text>
</comment>
<dbReference type="Pfam" id="PF01329">
    <property type="entry name" value="Pterin_4a"/>
    <property type="match status" value="1"/>
</dbReference>
<dbReference type="Gene3D" id="3.30.1360.20">
    <property type="entry name" value="Transcriptional coactivator/pterin dehydratase"/>
    <property type="match status" value="1"/>
</dbReference>
<dbReference type="NCBIfam" id="NF002017">
    <property type="entry name" value="PRK00823.1-2"/>
    <property type="match status" value="1"/>
</dbReference>
<evidence type="ECO:0000256" key="3">
    <source>
        <dbReference type="ARBA" id="ARBA00013252"/>
    </source>
</evidence>
<name>A0A381T2X8_9ZZZZ</name>
<dbReference type="GO" id="GO:0006729">
    <property type="term" value="P:tetrahydrobiopterin biosynthetic process"/>
    <property type="evidence" value="ECO:0007669"/>
    <property type="project" value="InterPro"/>
</dbReference>
<dbReference type="GO" id="GO:0008124">
    <property type="term" value="F:4-alpha-hydroxytetrahydrobiopterin dehydratase activity"/>
    <property type="evidence" value="ECO:0007669"/>
    <property type="project" value="UniProtKB-EC"/>
</dbReference>
<dbReference type="InterPro" id="IPR001533">
    <property type="entry name" value="Pterin_deHydtase"/>
</dbReference>
<evidence type="ECO:0000256" key="2">
    <source>
        <dbReference type="ARBA" id="ARBA00006472"/>
    </source>
</evidence>
<comment type="catalytic activity">
    <reaction evidence="1">
        <text>(4aS,6R)-4a-hydroxy-L-erythro-5,6,7,8-tetrahydrobiopterin = (6R)-L-erythro-6,7-dihydrobiopterin + H2O</text>
        <dbReference type="Rhea" id="RHEA:11920"/>
        <dbReference type="ChEBI" id="CHEBI:15377"/>
        <dbReference type="ChEBI" id="CHEBI:15642"/>
        <dbReference type="ChEBI" id="CHEBI:43120"/>
        <dbReference type="EC" id="4.2.1.96"/>
    </reaction>
</comment>
<dbReference type="PANTHER" id="PTHR42805:SF1">
    <property type="entry name" value="PTERIN-4-ALPHA-CARBINOLAMINE DEHYDRATASE-RELATED"/>
    <property type="match status" value="1"/>
</dbReference>
<dbReference type="HAMAP" id="MF_00434">
    <property type="entry name" value="Pterin_4_alpha"/>
    <property type="match status" value="1"/>
</dbReference>
<dbReference type="AlphaFoldDB" id="A0A381T2X8"/>
<dbReference type="EC" id="4.2.1.96" evidence="3"/>
<proteinExistence type="inferred from homology"/>
<accession>A0A381T2X8</accession>
<evidence type="ECO:0000256" key="1">
    <source>
        <dbReference type="ARBA" id="ARBA00001554"/>
    </source>
</evidence>
<dbReference type="EMBL" id="UINC01003869">
    <property type="protein sequence ID" value="SVA09931.1"/>
    <property type="molecule type" value="Genomic_DNA"/>
</dbReference>
<protein>
    <recommendedName>
        <fullName evidence="3">4a-hydroxytetrahydrobiopterin dehydratase</fullName>
        <ecNumber evidence="3">4.2.1.96</ecNumber>
    </recommendedName>
</protein>
<dbReference type="SUPFAM" id="SSF55248">
    <property type="entry name" value="PCD-like"/>
    <property type="match status" value="1"/>
</dbReference>
<dbReference type="InterPro" id="IPR036428">
    <property type="entry name" value="PCD_sf"/>
</dbReference>
<keyword evidence="4" id="KW-0456">Lyase</keyword>
<reference evidence="5" key="1">
    <citation type="submission" date="2018-05" db="EMBL/GenBank/DDBJ databases">
        <authorList>
            <person name="Lanie J.A."/>
            <person name="Ng W.-L."/>
            <person name="Kazmierczak K.M."/>
            <person name="Andrzejewski T.M."/>
            <person name="Davidsen T.M."/>
            <person name="Wayne K.J."/>
            <person name="Tettelin H."/>
            <person name="Glass J.I."/>
            <person name="Rusch D."/>
            <person name="Podicherti R."/>
            <person name="Tsui H.-C.T."/>
            <person name="Winkler M.E."/>
        </authorList>
    </citation>
    <scope>NUCLEOTIDE SEQUENCE</scope>
</reference>